<keyword evidence="13 14" id="KW-0472">Membrane</keyword>
<sequence>MRLLSGSLGRKYAVYFMSVVGTALVTMGLVQLYFTYRENQEAVLSLQREKAAYAASRIEAYVREIEHQMGWMRFPRTPEQAGTEQIRLDYLKLLRQVPAITDLTYVDGQGRERVRVSRVSVDVVDTQADMAMDPRVVGARRADTWFGPVTFRKGTEPYMTMAVAELGRKGGVTIAEVNLKFIWEVISRISVGEKGGAYVVDREGRLIAHPDITFVLRKQDLRHLPQVAEALAPGERKPPAVTVGPMGERVLSAHSEIPSLHWTVFVEQPVREALDPVYAAVERTAMLLALGLVLALLSSIYVARRMARPITTIHRGAEVLAGGDLTHRIDVSTGDELERLANQFNRMSSELSDSYSDLERKVADRTQELSRALAQLAVANQHKSEFLASMSHELRTPLNAIIGFSEALLEEMFGELNGKQKEYLSDIHGSGEHLLSLINDILDLSKIEAGRMDLELSTFNVPAALQSTMTLMRERASRSDVALKLHCDGAVDQWVADERKFRQIMINLMSNAVKFTPAGGTVSVDAAAEDSQLRVAVSDTGIGIKPEDQAVVFEEFRQASGDHLAKVEGTGLGLALTRKFVELHGGTITLDSEPGRGSTFTIRLPQKEVA</sequence>
<dbReference type="PROSITE" id="PS50109">
    <property type="entry name" value="HIS_KIN"/>
    <property type="match status" value="1"/>
</dbReference>
<evidence type="ECO:0000256" key="4">
    <source>
        <dbReference type="ARBA" id="ARBA00022475"/>
    </source>
</evidence>
<dbReference type="SUPFAM" id="SSF55874">
    <property type="entry name" value="ATPase domain of HSP90 chaperone/DNA topoisomerase II/histidine kinase"/>
    <property type="match status" value="1"/>
</dbReference>
<dbReference type="InterPro" id="IPR050736">
    <property type="entry name" value="Sensor_HK_Regulatory"/>
</dbReference>
<organism evidence="17 18">
    <name type="scientific">Ramlibacter albus</name>
    <dbReference type="NCBI Taxonomy" id="2079448"/>
    <lineage>
        <taxon>Bacteria</taxon>
        <taxon>Pseudomonadati</taxon>
        <taxon>Pseudomonadota</taxon>
        <taxon>Betaproteobacteria</taxon>
        <taxon>Burkholderiales</taxon>
        <taxon>Comamonadaceae</taxon>
        <taxon>Ramlibacter</taxon>
    </lineage>
</organism>
<keyword evidence="7 14" id="KW-0812">Transmembrane</keyword>
<evidence type="ECO:0000256" key="13">
    <source>
        <dbReference type="ARBA" id="ARBA00023136"/>
    </source>
</evidence>
<dbReference type="FunFam" id="3.30.565.10:FF:000023">
    <property type="entry name" value="PAS domain-containing sensor histidine kinase"/>
    <property type="match status" value="1"/>
</dbReference>
<dbReference type="SMART" id="SM00388">
    <property type="entry name" value="HisKA"/>
    <property type="match status" value="1"/>
</dbReference>
<dbReference type="CDD" id="cd00082">
    <property type="entry name" value="HisKA"/>
    <property type="match status" value="1"/>
</dbReference>
<dbReference type="GO" id="GO:0000155">
    <property type="term" value="F:phosphorelay sensor kinase activity"/>
    <property type="evidence" value="ECO:0007669"/>
    <property type="project" value="InterPro"/>
</dbReference>
<dbReference type="PANTHER" id="PTHR43711">
    <property type="entry name" value="TWO-COMPONENT HISTIDINE KINASE"/>
    <property type="match status" value="1"/>
</dbReference>
<evidence type="ECO:0000256" key="5">
    <source>
        <dbReference type="ARBA" id="ARBA00022553"/>
    </source>
</evidence>
<evidence type="ECO:0000256" key="11">
    <source>
        <dbReference type="ARBA" id="ARBA00022989"/>
    </source>
</evidence>
<dbReference type="Gene3D" id="6.10.340.10">
    <property type="match status" value="1"/>
</dbReference>
<gene>
    <name evidence="17" type="ORF">H8R02_22520</name>
</gene>
<name>A0A923MD77_9BURK</name>
<dbReference type="InterPro" id="IPR005467">
    <property type="entry name" value="His_kinase_dom"/>
</dbReference>
<evidence type="ECO:0000256" key="3">
    <source>
        <dbReference type="ARBA" id="ARBA00012438"/>
    </source>
</evidence>
<keyword evidence="5" id="KW-0597">Phosphoprotein</keyword>
<dbReference type="InterPro" id="IPR003661">
    <property type="entry name" value="HisK_dim/P_dom"/>
</dbReference>
<reference evidence="17" key="1">
    <citation type="submission" date="2020-08" db="EMBL/GenBank/DDBJ databases">
        <title>Ramlibacter sp. GTP1 16S ribosomal RNA gene genome sequencing and assembly.</title>
        <authorList>
            <person name="Kang M."/>
        </authorList>
    </citation>
    <scope>NUCLEOTIDE SEQUENCE</scope>
    <source>
        <strain evidence="17">GTP1</strain>
    </source>
</reference>
<keyword evidence="12" id="KW-0902">Two-component regulatory system</keyword>
<dbReference type="SMART" id="SM00304">
    <property type="entry name" value="HAMP"/>
    <property type="match status" value="1"/>
</dbReference>
<dbReference type="SUPFAM" id="SSF47384">
    <property type="entry name" value="Homodimeric domain of signal transducing histidine kinase"/>
    <property type="match status" value="1"/>
</dbReference>
<dbReference type="SMART" id="SM00387">
    <property type="entry name" value="HATPase_c"/>
    <property type="match status" value="1"/>
</dbReference>
<evidence type="ECO:0000256" key="1">
    <source>
        <dbReference type="ARBA" id="ARBA00000085"/>
    </source>
</evidence>
<dbReference type="InterPro" id="IPR004358">
    <property type="entry name" value="Sig_transdc_His_kin-like_C"/>
</dbReference>
<evidence type="ECO:0000313" key="18">
    <source>
        <dbReference type="Proteomes" id="UP000596827"/>
    </source>
</evidence>
<feature type="domain" description="Histidine kinase" evidence="15">
    <location>
        <begin position="389"/>
        <end position="608"/>
    </location>
</feature>
<evidence type="ECO:0000256" key="8">
    <source>
        <dbReference type="ARBA" id="ARBA00022741"/>
    </source>
</evidence>
<dbReference type="EC" id="2.7.13.3" evidence="3"/>
<dbReference type="Gene3D" id="1.10.287.130">
    <property type="match status" value="1"/>
</dbReference>
<dbReference type="InterPro" id="IPR003660">
    <property type="entry name" value="HAMP_dom"/>
</dbReference>
<dbReference type="Gene3D" id="3.30.450.20">
    <property type="entry name" value="PAS domain"/>
    <property type="match status" value="1"/>
</dbReference>
<dbReference type="PRINTS" id="PR00344">
    <property type="entry name" value="BCTRLSENSOR"/>
</dbReference>
<keyword evidence="11 14" id="KW-1133">Transmembrane helix</keyword>
<dbReference type="GO" id="GO:0005886">
    <property type="term" value="C:plasma membrane"/>
    <property type="evidence" value="ECO:0007669"/>
    <property type="project" value="UniProtKB-SubCell"/>
</dbReference>
<dbReference type="AlphaFoldDB" id="A0A923MD77"/>
<dbReference type="SUPFAM" id="SSF158472">
    <property type="entry name" value="HAMP domain-like"/>
    <property type="match status" value="1"/>
</dbReference>
<comment type="subcellular location">
    <subcellularLocation>
        <location evidence="2">Cell membrane</location>
        <topology evidence="2">Multi-pass membrane protein</topology>
    </subcellularLocation>
</comment>
<keyword evidence="9" id="KW-0418">Kinase</keyword>
<dbReference type="FunFam" id="1.10.287.130:FF:000038">
    <property type="entry name" value="Sensory transduction histidine kinase"/>
    <property type="match status" value="1"/>
</dbReference>
<comment type="caution">
    <text evidence="17">The sequence shown here is derived from an EMBL/GenBank/DDBJ whole genome shotgun (WGS) entry which is preliminary data.</text>
</comment>
<dbReference type="InterPro" id="IPR033479">
    <property type="entry name" value="dCache_1"/>
</dbReference>
<evidence type="ECO:0000256" key="10">
    <source>
        <dbReference type="ARBA" id="ARBA00022840"/>
    </source>
</evidence>
<evidence type="ECO:0000313" key="17">
    <source>
        <dbReference type="EMBL" id="MBC5767259.1"/>
    </source>
</evidence>
<keyword evidence="6" id="KW-0808">Transferase</keyword>
<evidence type="ECO:0000256" key="6">
    <source>
        <dbReference type="ARBA" id="ARBA00022679"/>
    </source>
</evidence>
<dbReference type="RefSeq" id="WP_187083750.1">
    <property type="nucleotide sequence ID" value="NZ_JACORU010000010.1"/>
</dbReference>
<evidence type="ECO:0000259" key="15">
    <source>
        <dbReference type="PROSITE" id="PS50109"/>
    </source>
</evidence>
<evidence type="ECO:0000256" key="12">
    <source>
        <dbReference type="ARBA" id="ARBA00023012"/>
    </source>
</evidence>
<dbReference type="Pfam" id="PF02518">
    <property type="entry name" value="HATPase_c"/>
    <property type="match status" value="1"/>
</dbReference>
<evidence type="ECO:0000259" key="16">
    <source>
        <dbReference type="PROSITE" id="PS50885"/>
    </source>
</evidence>
<accession>A0A923MD77</accession>
<dbReference type="Pfam" id="PF00512">
    <property type="entry name" value="HisKA"/>
    <property type="match status" value="1"/>
</dbReference>
<dbReference type="CDD" id="cd06225">
    <property type="entry name" value="HAMP"/>
    <property type="match status" value="1"/>
</dbReference>
<dbReference type="PROSITE" id="PS50885">
    <property type="entry name" value="HAMP"/>
    <property type="match status" value="1"/>
</dbReference>
<dbReference type="InterPro" id="IPR036890">
    <property type="entry name" value="HATPase_C_sf"/>
</dbReference>
<keyword evidence="8" id="KW-0547">Nucleotide-binding</keyword>
<comment type="catalytic activity">
    <reaction evidence="1">
        <text>ATP + protein L-histidine = ADP + protein N-phospho-L-histidine.</text>
        <dbReference type="EC" id="2.7.13.3"/>
    </reaction>
</comment>
<evidence type="ECO:0000256" key="9">
    <source>
        <dbReference type="ARBA" id="ARBA00022777"/>
    </source>
</evidence>
<dbReference type="Pfam" id="PF02743">
    <property type="entry name" value="dCache_1"/>
    <property type="match status" value="1"/>
</dbReference>
<dbReference type="Proteomes" id="UP000596827">
    <property type="component" value="Unassembled WGS sequence"/>
</dbReference>
<dbReference type="InterPro" id="IPR036097">
    <property type="entry name" value="HisK_dim/P_sf"/>
</dbReference>
<proteinExistence type="predicted"/>
<dbReference type="GO" id="GO:0005524">
    <property type="term" value="F:ATP binding"/>
    <property type="evidence" value="ECO:0007669"/>
    <property type="project" value="UniProtKB-KW"/>
</dbReference>
<feature type="transmembrane region" description="Helical" evidence="14">
    <location>
        <begin position="12"/>
        <end position="34"/>
    </location>
</feature>
<dbReference type="InterPro" id="IPR003594">
    <property type="entry name" value="HATPase_dom"/>
</dbReference>
<feature type="domain" description="HAMP" evidence="16">
    <location>
        <begin position="304"/>
        <end position="356"/>
    </location>
</feature>
<keyword evidence="4" id="KW-1003">Cell membrane</keyword>
<dbReference type="EMBL" id="JACORU010000010">
    <property type="protein sequence ID" value="MBC5767259.1"/>
    <property type="molecule type" value="Genomic_DNA"/>
</dbReference>
<dbReference type="PANTHER" id="PTHR43711:SF31">
    <property type="entry name" value="HISTIDINE KINASE"/>
    <property type="match status" value="1"/>
</dbReference>
<keyword evidence="10" id="KW-0067">ATP-binding</keyword>
<dbReference type="CDD" id="cd16922">
    <property type="entry name" value="HATPase_EvgS-ArcB-TorS-like"/>
    <property type="match status" value="1"/>
</dbReference>
<dbReference type="Pfam" id="PF00672">
    <property type="entry name" value="HAMP"/>
    <property type="match status" value="1"/>
</dbReference>
<evidence type="ECO:0000256" key="2">
    <source>
        <dbReference type="ARBA" id="ARBA00004651"/>
    </source>
</evidence>
<evidence type="ECO:0000256" key="14">
    <source>
        <dbReference type="SAM" id="Phobius"/>
    </source>
</evidence>
<dbReference type="Gene3D" id="3.30.565.10">
    <property type="entry name" value="Histidine kinase-like ATPase, C-terminal domain"/>
    <property type="match status" value="1"/>
</dbReference>
<dbReference type="CDD" id="cd18774">
    <property type="entry name" value="PDC2_HK_sensor"/>
    <property type="match status" value="1"/>
</dbReference>
<keyword evidence="18" id="KW-1185">Reference proteome</keyword>
<protein>
    <recommendedName>
        <fullName evidence="3">histidine kinase</fullName>
        <ecNumber evidence="3">2.7.13.3</ecNumber>
    </recommendedName>
</protein>
<evidence type="ECO:0000256" key="7">
    <source>
        <dbReference type="ARBA" id="ARBA00022692"/>
    </source>
</evidence>